<keyword evidence="2" id="KW-1185">Reference proteome</keyword>
<comment type="caution">
    <text evidence="1">The sequence shown here is derived from an EMBL/GenBank/DDBJ whole genome shotgun (WGS) entry which is preliminary data.</text>
</comment>
<accession>A0A9N9GC24</accession>
<dbReference type="EMBL" id="CAJVPY010003430">
    <property type="protein sequence ID" value="CAG8591636.1"/>
    <property type="molecule type" value="Genomic_DNA"/>
</dbReference>
<dbReference type="AlphaFoldDB" id="A0A9N9GC24"/>
<reference evidence="1" key="1">
    <citation type="submission" date="2021-06" db="EMBL/GenBank/DDBJ databases">
        <authorList>
            <person name="Kallberg Y."/>
            <person name="Tangrot J."/>
            <person name="Rosling A."/>
        </authorList>
    </citation>
    <scope>NUCLEOTIDE SEQUENCE</scope>
    <source>
        <strain evidence="1">MA453B</strain>
    </source>
</reference>
<evidence type="ECO:0000313" key="1">
    <source>
        <dbReference type="EMBL" id="CAG8591636.1"/>
    </source>
</evidence>
<dbReference type="OrthoDB" id="610608at2759"/>
<feature type="non-terminal residue" evidence="1">
    <location>
        <position position="1"/>
    </location>
</feature>
<gene>
    <name evidence="1" type="ORF">DERYTH_LOCUS7193</name>
</gene>
<dbReference type="Proteomes" id="UP000789405">
    <property type="component" value="Unassembled WGS sequence"/>
</dbReference>
<proteinExistence type="predicted"/>
<evidence type="ECO:0000313" key="2">
    <source>
        <dbReference type="Proteomes" id="UP000789405"/>
    </source>
</evidence>
<name>A0A9N9GC24_9GLOM</name>
<organism evidence="1 2">
    <name type="scientific">Dentiscutata erythropus</name>
    <dbReference type="NCBI Taxonomy" id="1348616"/>
    <lineage>
        <taxon>Eukaryota</taxon>
        <taxon>Fungi</taxon>
        <taxon>Fungi incertae sedis</taxon>
        <taxon>Mucoromycota</taxon>
        <taxon>Glomeromycotina</taxon>
        <taxon>Glomeromycetes</taxon>
        <taxon>Diversisporales</taxon>
        <taxon>Gigasporaceae</taxon>
        <taxon>Dentiscutata</taxon>
    </lineage>
</organism>
<sequence>MSINKDSVIRSAIPISNKTWENFNGANDISPNAIFELSTLEGLKGIVKLAKKVTVQKDPNMAGLTTESQPPLTLDSETVFDTFRVSGVVAVGHMGQKLVQ</sequence>
<protein>
    <submittedName>
        <fullName evidence="1">25372_t:CDS:1</fullName>
    </submittedName>
</protein>